<name>A0A811KBT4_9BILA</name>
<sequence length="415" mass="45058">MASTAPPPPPPPPPVFSAPKALASSQRPSTNSHNVGSVRPTQNTQPRAPFAGIHPETLQHAAAGLRKTQYREPLLAPEQEPSMGRQTELPAGGHRPSDAQHARFQWPAAGAPLHGSYAGPNPSAPLGQHNGAGVALNGRPGYTVQSYTTSYNSVPAYNNISTSPPPLPNSQPPPLSPTNFNNNNQVSVQPIKKDYSYSSGPGHQVQVHEESYQSPPNPNSSSSYSSYSKTETYNYNTPQQQQPRVQTQIYTYNPPPAPALSPHVYAQPFANGNGTVQPSQPSNVYSSSYQSSNSSTTTTNNYIKPANNNDFIANPKQYIYDFATRTPIKSPGPQQQAQSSPQPGSDYQQRFSSSSSTTTTRTTEQTSPRRPYDFATELRDNGLTSSQKYFNQFQKSSQQSNPPPSSYSSRYEIMA</sequence>
<proteinExistence type="predicted"/>
<evidence type="ECO:0000313" key="2">
    <source>
        <dbReference type="EMBL" id="CAD5212697.1"/>
    </source>
</evidence>
<evidence type="ECO:0000313" key="3">
    <source>
        <dbReference type="Proteomes" id="UP000614601"/>
    </source>
</evidence>
<feature type="compositionally biased region" description="Basic and acidic residues" evidence="1">
    <location>
        <begin position="370"/>
        <end position="380"/>
    </location>
</feature>
<organism evidence="2 3">
    <name type="scientific">Bursaphelenchus okinawaensis</name>
    <dbReference type="NCBI Taxonomy" id="465554"/>
    <lineage>
        <taxon>Eukaryota</taxon>
        <taxon>Metazoa</taxon>
        <taxon>Ecdysozoa</taxon>
        <taxon>Nematoda</taxon>
        <taxon>Chromadorea</taxon>
        <taxon>Rhabditida</taxon>
        <taxon>Tylenchina</taxon>
        <taxon>Tylenchomorpha</taxon>
        <taxon>Aphelenchoidea</taxon>
        <taxon>Aphelenchoididae</taxon>
        <taxon>Bursaphelenchus</taxon>
    </lineage>
</organism>
<reference evidence="2" key="1">
    <citation type="submission" date="2020-09" db="EMBL/GenBank/DDBJ databases">
        <authorList>
            <person name="Kikuchi T."/>
        </authorList>
    </citation>
    <scope>NUCLEOTIDE SEQUENCE</scope>
    <source>
        <strain evidence="2">SH1</strain>
    </source>
</reference>
<feature type="compositionally biased region" description="Low complexity" evidence="1">
    <location>
        <begin position="331"/>
        <end position="345"/>
    </location>
</feature>
<feature type="compositionally biased region" description="Low complexity" evidence="1">
    <location>
        <begin position="385"/>
        <end position="400"/>
    </location>
</feature>
<feature type="region of interest" description="Disordered" evidence="1">
    <location>
        <begin position="1"/>
        <end position="243"/>
    </location>
</feature>
<feature type="compositionally biased region" description="Low complexity" evidence="1">
    <location>
        <begin position="219"/>
        <end position="243"/>
    </location>
</feature>
<feature type="compositionally biased region" description="Polar residues" evidence="1">
    <location>
        <begin position="143"/>
        <end position="160"/>
    </location>
</feature>
<dbReference type="Proteomes" id="UP000614601">
    <property type="component" value="Unassembled WGS sequence"/>
</dbReference>
<feature type="region of interest" description="Disordered" evidence="1">
    <location>
        <begin position="255"/>
        <end position="310"/>
    </location>
</feature>
<comment type="caution">
    <text evidence="2">The sequence shown here is derived from an EMBL/GenBank/DDBJ whole genome shotgun (WGS) entry which is preliminary data.</text>
</comment>
<feature type="compositionally biased region" description="Pro residues" evidence="1">
    <location>
        <begin position="1"/>
        <end position="16"/>
    </location>
</feature>
<dbReference type="EMBL" id="CAJFCW020000002">
    <property type="protein sequence ID" value="CAG9097308.1"/>
    <property type="molecule type" value="Genomic_DNA"/>
</dbReference>
<gene>
    <name evidence="2" type="ORF">BOKJ2_LOCUS4498</name>
</gene>
<dbReference type="Proteomes" id="UP000783686">
    <property type="component" value="Unassembled WGS sequence"/>
</dbReference>
<feature type="region of interest" description="Disordered" evidence="1">
    <location>
        <begin position="326"/>
        <end position="415"/>
    </location>
</feature>
<protein>
    <submittedName>
        <fullName evidence="2">Uncharacterized protein</fullName>
    </submittedName>
</protein>
<dbReference type="EMBL" id="CAJFDH010000002">
    <property type="protein sequence ID" value="CAD5212697.1"/>
    <property type="molecule type" value="Genomic_DNA"/>
</dbReference>
<feature type="compositionally biased region" description="Low complexity" evidence="1">
    <location>
        <begin position="352"/>
        <end position="366"/>
    </location>
</feature>
<accession>A0A811KBT4</accession>
<feature type="compositionally biased region" description="Pro residues" evidence="1">
    <location>
        <begin position="163"/>
        <end position="176"/>
    </location>
</feature>
<feature type="compositionally biased region" description="Polar residues" evidence="1">
    <location>
        <begin position="23"/>
        <end position="46"/>
    </location>
</feature>
<evidence type="ECO:0000256" key="1">
    <source>
        <dbReference type="SAM" id="MobiDB-lite"/>
    </source>
</evidence>
<keyword evidence="3" id="KW-1185">Reference proteome</keyword>
<dbReference type="AlphaFoldDB" id="A0A811KBT4"/>
<feature type="compositionally biased region" description="Low complexity" evidence="1">
    <location>
        <begin position="276"/>
        <end position="302"/>
    </location>
</feature>